<protein>
    <recommendedName>
        <fullName evidence="3">histidine kinase</fullName>
        <ecNumber evidence="3">2.7.13.3</ecNumber>
    </recommendedName>
</protein>
<evidence type="ECO:0000256" key="8">
    <source>
        <dbReference type="ARBA" id="ARBA00022777"/>
    </source>
</evidence>
<feature type="domain" description="HAMP" evidence="14">
    <location>
        <begin position="61"/>
        <end position="115"/>
    </location>
</feature>
<keyword evidence="9" id="KW-0067">ATP-binding</keyword>
<dbReference type="InterPro" id="IPR003660">
    <property type="entry name" value="HAMP_dom"/>
</dbReference>
<keyword evidence="10 12" id="KW-1133">Transmembrane helix</keyword>
<dbReference type="Pfam" id="PF02518">
    <property type="entry name" value="HATPase_c"/>
    <property type="match status" value="1"/>
</dbReference>
<keyword evidence="12" id="KW-0472">Membrane</keyword>
<evidence type="ECO:0000313" key="16">
    <source>
        <dbReference type="Proteomes" id="UP000278962"/>
    </source>
</evidence>
<dbReference type="InterPro" id="IPR005467">
    <property type="entry name" value="His_kinase_dom"/>
</dbReference>
<evidence type="ECO:0000256" key="9">
    <source>
        <dbReference type="ARBA" id="ARBA00022840"/>
    </source>
</evidence>
<comment type="subcellular location">
    <subcellularLocation>
        <location evidence="2">Membrane</location>
    </subcellularLocation>
</comment>
<dbReference type="AlphaFoldDB" id="A0A660LFW0"/>
<dbReference type="Gene3D" id="1.20.5.1930">
    <property type="match status" value="1"/>
</dbReference>
<dbReference type="GO" id="GO:0046983">
    <property type="term" value="F:protein dimerization activity"/>
    <property type="evidence" value="ECO:0007669"/>
    <property type="project" value="InterPro"/>
</dbReference>
<dbReference type="SMART" id="SM00387">
    <property type="entry name" value="HATPase_c"/>
    <property type="match status" value="1"/>
</dbReference>
<evidence type="ECO:0000256" key="12">
    <source>
        <dbReference type="SAM" id="Phobius"/>
    </source>
</evidence>
<evidence type="ECO:0000256" key="5">
    <source>
        <dbReference type="ARBA" id="ARBA00022679"/>
    </source>
</evidence>
<dbReference type="GO" id="GO:0005524">
    <property type="term" value="F:ATP binding"/>
    <property type="evidence" value="ECO:0007669"/>
    <property type="project" value="UniProtKB-KW"/>
</dbReference>
<keyword evidence="7" id="KW-0547">Nucleotide-binding</keyword>
<dbReference type="Gene3D" id="6.10.340.10">
    <property type="match status" value="1"/>
</dbReference>
<keyword evidence="6 12" id="KW-0812">Transmembrane</keyword>
<dbReference type="RefSeq" id="WP_170179210.1">
    <property type="nucleotide sequence ID" value="NZ_RBIL01000001.1"/>
</dbReference>
<keyword evidence="11" id="KW-0902">Two-component regulatory system</keyword>
<reference evidence="15 16" key="1">
    <citation type="submission" date="2018-10" db="EMBL/GenBank/DDBJ databases">
        <title>Genomic Encyclopedia of Archaeal and Bacterial Type Strains, Phase II (KMG-II): from individual species to whole genera.</title>
        <authorList>
            <person name="Goeker M."/>
        </authorList>
    </citation>
    <scope>NUCLEOTIDE SEQUENCE [LARGE SCALE GENOMIC DNA]</scope>
    <source>
        <strain evidence="15 16">DSM 14954</strain>
    </source>
</reference>
<evidence type="ECO:0000256" key="11">
    <source>
        <dbReference type="ARBA" id="ARBA00023012"/>
    </source>
</evidence>
<sequence>MRTRSLLPQVLAVNTTLVTLTALIAAMLAPDRAGGLANLQRDLLMGVAVVAAILLNTLLLKRRLVPLELLLEAIERVDPGMHGQRAHAPRNAPQEVERLTAGFNKMLDRIEQERIEGGRAVIRAQEEERARIAQDLHDEVNQALTAILLRLQAAALDVPPGLRSELKEIQTLATQAMEELLTLARTLRPTALDDHGLVPALASQVANFGERTGIRTTFHRHGDMPELSDEEQLVLYRVAQESLSNVVQHSGASAVRVELNSVGRTTLRVRDDGCGFAPKKGSGGRLGVSGMRERALLVGGRLNVFSAPGEGTTIELTMGAS</sequence>
<comment type="catalytic activity">
    <reaction evidence="1">
        <text>ATP + protein L-histidine = ADP + protein N-phospho-L-histidine.</text>
        <dbReference type="EC" id="2.7.13.3"/>
    </reaction>
</comment>
<evidence type="ECO:0000256" key="7">
    <source>
        <dbReference type="ARBA" id="ARBA00022741"/>
    </source>
</evidence>
<keyword evidence="16" id="KW-1185">Reference proteome</keyword>
<comment type="caution">
    <text evidence="15">The sequence shown here is derived from an EMBL/GenBank/DDBJ whole genome shotgun (WGS) entry which is preliminary data.</text>
</comment>
<dbReference type="InterPro" id="IPR011712">
    <property type="entry name" value="Sig_transdc_His_kin_sub3_dim/P"/>
</dbReference>
<proteinExistence type="predicted"/>
<dbReference type="InterPro" id="IPR050482">
    <property type="entry name" value="Sensor_HK_TwoCompSys"/>
</dbReference>
<name>A0A660LFW0_9ACTN</name>
<keyword evidence="4" id="KW-0597">Phosphoprotein</keyword>
<dbReference type="GO" id="GO:0000155">
    <property type="term" value="F:phosphorelay sensor kinase activity"/>
    <property type="evidence" value="ECO:0007669"/>
    <property type="project" value="InterPro"/>
</dbReference>
<dbReference type="SUPFAM" id="SSF55874">
    <property type="entry name" value="ATPase domain of HSP90 chaperone/DNA topoisomerase II/histidine kinase"/>
    <property type="match status" value="1"/>
</dbReference>
<evidence type="ECO:0000259" key="14">
    <source>
        <dbReference type="PROSITE" id="PS50885"/>
    </source>
</evidence>
<evidence type="ECO:0000313" key="15">
    <source>
        <dbReference type="EMBL" id="RKQ94017.1"/>
    </source>
</evidence>
<feature type="domain" description="Histidine kinase" evidence="13">
    <location>
        <begin position="135"/>
        <end position="321"/>
    </location>
</feature>
<dbReference type="Gene3D" id="3.30.565.10">
    <property type="entry name" value="Histidine kinase-like ATPase, C-terminal domain"/>
    <property type="match status" value="1"/>
</dbReference>
<dbReference type="InterPro" id="IPR003594">
    <property type="entry name" value="HATPase_dom"/>
</dbReference>
<dbReference type="PANTHER" id="PTHR24421">
    <property type="entry name" value="NITRATE/NITRITE SENSOR PROTEIN NARX-RELATED"/>
    <property type="match status" value="1"/>
</dbReference>
<evidence type="ECO:0000259" key="13">
    <source>
        <dbReference type="PROSITE" id="PS50109"/>
    </source>
</evidence>
<keyword evidence="8 15" id="KW-0418">Kinase</keyword>
<dbReference type="EC" id="2.7.13.3" evidence="3"/>
<dbReference type="Proteomes" id="UP000278962">
    <property type="component" value="Unassembled WGS sequence"/>
</dbReference>
<dbReference type="EMBL" id="RBIL01000001">
    <property type="protein sequence ID" value="RKQ94017.1"/>
    <property type="molecule type" value="Genomic_DNA"/>
</dbReference>
<gene>
    <name evidence="15" type="ORF">C8N24_3893</name>
</gene>
<dbReference type="CDD" id="cd16917">
    <property type="entry name" value="HATPase_UhpB-NarQ-NarX-like"/>
    <property type="match status" value="1"/>
</dbReference>
<feature type="transmembrane region" description="Helical" evidence="12">
    <location>
        <begin position="43"/>
        <end position="60"/>
    </location>
</feature>
<dbReference type="Pfam" id="PF07730">
    <property type="entry name" value="HisKA_3"/>
    <property type="match status" value="1"/>
</dbReference>
<evidence type="ECO:0000256" key="10">
    <source>
        <dbReference type="ARBA" id="ARBA00022989"/>
    </source>
</evidence>
<evidence type="ECO:0000256" key="3">
    <source>
        <dbReference type="ARBA" id="ARBA00012438"/>
    </source>
</evidence>
<dbReference type="GO" id="GO:0016020">
    <property type="term" value="C:membrane"/>
    <property type="evidence" value="ECO:0007669"/>
    <property type="project" value="UniProtKB-SubCell"/>
</dbReference>
<organism evidence="15 16">
    <name type="scientific">Solirubrobacter pauli</name>
    <dbReference type="NCBI Taxonomy" id="166793"/>
    <lineage>
        <taxon>Bacteria</taxon>
        <taxon>Bacillati</taxon>
        <taxon>Actinomycetota</taxon>
        <taxon>Thermoleophilia</taxon>
        <taxon>Solirubrobacterales</taxon>
        <taxon>Solirubrobacteraceae</taxon>
        <taxon>Solirubrobacter</taxon>
    </lineage>
</organism>
<evidence type="ECO:0000256" key="2">
    <source>
        <dbReference type="ARBA" id="ARBA00004370"/>
    </source>
</evidence>
<evidence type="ECO:0000256" key="1">
    <source>
        <dbReference type="ARBA" id="ARBA00000085"/>
    </source>
</evidence>
<evidence type="ECO:0000256" key="4">
    <source>
        <dbReference type="ARBA" id="ARBA00022553"/>
    </source>
</evidence>
<dbReference type="PROSITE" id="PS50885">
    <property type="entry name" value="HAMP"/>
    <property type="match status" value="1"/>
</dbReference>
<evidence type="ECO:0000256" key="6">
    <source>
        <dbReference type="ARBA" id="ARBA00022692"/>
    </source>
</evidence>
<dbReference type="InterPro" id="IPR036890">
    <property type="entry name" value="HATPase_C_sf"/>
</dbReference>
<accession>A0A660LFW0</accession>
<dbReference type="PANTHER" id="PTHR24421:SF10">
    <property type="entry name" value="NITRATE_NITRITE SENSOR PROTEIN NARQ"/>
    <property type="match status" value="1"/>
</dbReference>
<dbReference type="PROSITE" id="PS50109">
    <property type="entry name" value="HIS_KIN"/>
    <property type="match status" value="1"/>
</dbReference>
<keyword evidence="5" id="KW-0808">Transferase</keyword>